<feature type="region of interest" description="Disordered" evidence="2">
    <location>
        <begin position="18"/>
        <end position="113"/>
    </location>
</feature>
<feature type="compositionally biased region" description="Polar residues" evidence="2">
    <location>
        <begin position="1005"/>
        <end position="1019"/>
    </location>
</feature>
<feature type="region of interest" description="Disordered" evidence="2">
    <location>
        <begin position="369"/>
        <end position="402"/>
    </location>
</feature>
<feature type="compositionally biased region" description="Polar residues" evidence="2">
    <location>
        <begin position="736"/>
        <end position="749"/>
    </location>
</feature>
<feature type="region of interest" description="Disordered" evidence="2">
    <location>
        <begin position="768"/>
        <end position="808"/>
    </location>
</feature>
<gene>
    <name evidence="3" type="ORF">SERLADRAFT_434985</name>
</gene>
<dbReference type="Proteomes" id="UP000008064">
    <property type="component" value="Unassembled WGS sequence"/>
</dbReference>
<name>F8NPQ7_SERL9</name>
<feature type="compositionally biased region" description="Polar residues" evidence="2">
    <location>
        <begin position="681"/>
        <end position="692"/>
    </location>
</feature>
<organism evidence="4">
    <name type="scientific">Serpula lacrymans var. lacrymans (strain S7.9)</name>
    <name type="common">Dry rot fungus</name>
    <dbReference type="NCBI Taxonomy" id="578457"/>
    <lineage>
        <taxon>Eukaryota</taxon>
        <taxon>Fungi</taxon>
        <taxon>Dikarya</taxon>
        <taxon>Basidiomycota</taxon>
        <taxon>Agaricomycotina</taxon>
        <taxon>Agaricomycetes</taxon>
        <taxon>Agaricomycetidae</taxon>
        <taxon>Boletales</taxon>
        <taxon>Coniophorineae</taxon>
        <taxon>Serpulaceae</taxon>
        <taxon>Serpula</taxon>
    </lineage>
</organism>
<dbReference type="RefSeq" id="XP_007315304.1">
    <property type="nucleotide sequence ID" value="XM_007315242.1"/>
</dbReference>
<sequence length="1204" mass="130984">MDPTLDVSDKFQEANTAARQRFESFKLGGGPSSNLPSHFSKPSHGRSRSRNNSISSISSMSALSISTSTNSVVSTNDMLSNTPSFQNGHSKRPSSHHRRRSSVSTRRESAEMMGVSLPDLPVSKEDNINFGDKDSIRRRALWALEGKPDLAFSKVEIPELSTPDLSKKTFEFPTKPSFPPGNGGGGFGGGLSSLMGKRDSFGKLVPSSSSAKDQLHTLVEEEEEEEEEEVVPQVGQVEAETEAAVNSVIKSPIRPRPASLNLRPLSLVSGSVVSSAPGNLPTPTLTPSPRPVGLRSLALASSPSSNPFSPSYADVTTMNTTKTKRLSVITTPSSSTPVNSLARRFSITSQSECPSPSDMAMKRRSSISYKCSSDPSRDMVVPPTPELTPTTERRFSEARESSSLEDLVEQPLSISEQHFLFKSHNALLARITDLERALSSRARPRSRPLSVASDASTLSEPSDEMLQLISDLKAERDELKRDVDGWRTRVADLDKQVGVFAKRVESERREAWVARSRLGLLEVEKTNLDKAFSEKAAALEQALNEHDVLIKERDSMKHEIDKLNARLQDVQVVEEECLHLRTSLEQERRKAQELEKAFLANSQIRSARIAGSRNRSSNFQSVSSESSSTDVESIDDSFNKAELTLNSVAEEEELEEEETVDDLSDEEDGLAGYEDEEDSDISFQSPGGSSIGSEDELDMHSPPGLLVSETISRSCSSSPVSIPERPAHSHAPHASLSKTWTFPRGTQSISDLSADDVDRFFGCLDDLDNTPPMGTYASSEDMGKGLFSSAFASSGDDEDEDLPPFLLPSDVGVVEASIRSLPVVIEEDEEEDVEEESDDDDENDEPQGEEVEGGIIFTFTPPAICITPVLDSQSAPAARSPVRKPVPIFEPFDDEDESESVPFTFPQIRVEQADEEKSDAALLSSPSSDDDEFTKKAVRKGTNSPSSIPRSTALRSFSSCTPPPPSIVTRVTLARSVAPINYPANTFVTPPSKRGGVMPSFIPQPVNSPSKHSTPTKPRSSVPVLRQAQGQPATNGSAFKPQLRVSLTHNEAHIFGQSDSGMVTSVSTELKESSSINSTLYEYPSERQALSSSLSSFMSSPLAARISFQSLSSYIPRSWAPGTAAVASCIGPSNASISSINDVQATVPLLSNVRTRPVQKGGYVSKEKQLERLKSRMDQERNVQLHRCMAVHPCKSCQGHDIFL</sequence>
<feature type="compositionally biased region" description="Low complexity" evidence="2">
    <location>
        <begin position="442"/>
        <end position="453"/>
    </location>
</feature>
<feature type="compositionally biased region" description="Polar residues" evidence="2">
    <location>
        <begin position="941"/>
        <end position="960"/>
    </location>
</feature>
<dbReference type="HOGENOM" id="CLU_004656_0_0_1"/>
<evidence type="ECO:0000256" key="1">
    <source>
        <dbReference type="SAM" id="Coils"/>
    </source>
</evidence>
<protein>
    <submittedName>
        <fullName evidence="3">Uncharacterized protein</fullName>
    </submittedName>
</protein>
<feature type="region of interest" description="Disordered" evidence="2">
    <location>
        <begin position="876"/>
        <end position="961"/>
    </location>
</feature>
<feature type="region of interest" description="Disordered" evidence="2">
    <location>
        <begin position="198"/>
        <end position="244"/>
    </location>
</feature>
<feature type="region of interest" description="Disordered" evidence="2">
    <location>
        <begin position="615"/>
        <end position="749"/>
    </location>
</feature>
<evidence type="ECO:0000313" key="4">
    <source>
        <dbReference type="Proteomes" id="UP000008064"/>
    </source>
</evidence>
<feature type="region of interest" description="Disordered" evidence="2">
    <location>
        <begin position="442"/>
        <end position="462"/>
    </location>
</feature>
<dbReference type="AlphaFoldDB" id="F8NPQ7"/>
<feature type="compositionally biased region" description="Polar residues" evidence="2">
    <location>
        <begin position="77"/>
        <end position="88"/>
    </location>
</feature>
<accession>F8NPQ7</accession>
<dbReference type="GeneID" id="18814483"/>
<keyword evidence="1" id="KW-0175">Coiled coil</keyword>
<dbReference type="OrthoDB" id="2528184at2759"/>
<feature type="region of interest" description="Disordered" evidence="2">
    <location>
        <begin position="991"/>
        <end position="1022"/>
    </location>
</feature>
<feature type="compositionally biased region" description="Basic residues" evidence="2">
    <location>
        <begin position="89"/>
        <end position="101"/>
    </location>
</feature>
<feature type="compositionally biased region" description="Acidic residues" evidence="2">
    <location>
        <begin position="649"/>
        <end position="680"/>
    </location>
</feature>
<evidence type="ECO:0000313" key="3">
    <source>
        <dbReference type="EMBL" id="EGO27213.1"/>
    </source>
</evidence>
<reference evidence="4" key="1">
    <citation type="journal article" date="2011" name="Science">
        <title>The plant cell wall-decomposing machinery underlies the functional diversity of forest fungi.</title>
        <authorList>
            <person name="Eastwood D.C."/>
            <person name="Floudas D."/>
            <person name="Binder M."/>
            <person name="Majcherczyk A."/>
            <person name="Schneider P."/>
            <person name="Aerts A."/>
            <person name="Asiegbu F.O."/>
            <person name="Baker S.E."/>
            <person name="Barry K."/>
            <person name="Bendiksby M."/>
            <person name="Blumentritt M."/>
            <person name="Coutinho P.M."/>
            <person name="Cullen D."/>
            <person name="de Vries R.P."/>
            <person name="Gathman A."/>
            <person name="Goodell B."/>
            <person name="Henrissat B."/>
            <person name="Ihrmark K."/>
            <person name="Kauserud H."/>
            <person name="Kohler A."/>
            <person name="LaButti K."/>
            <person name="Lapidus A."/>
            <person name="Lavin J.L."/>
            <person name="Lee Y.-H."/>
            <person name="Lindquist E."/>
            <person name="Lilly W."/>
            <person name="Lucas S."/>
            <person name="Morin E."/>
            <person name="Murat C."/>
            <person name="Oguiza J.A."/>
            <person name="Park J."/>
            <person name="Pisabarro A.G."/>
            <person name="Riley R."/>
            <person name="Rosling A."/>
            <person name="Salamov A."/>
            <person name="Schmidt O."/>
            <person name="Schmutz J."/>
            <person name="Skrede I."/>
            <person name="Stenlid J."/>
            <person name="Wiebenga A."/>
            <person name="Xie X."/>
            <person name="Kuees U."/>
            <person name="Hibbett D.S."/>
            <person name="Hoffmeister D."/>
            <person name="Hoegberg N."/>
            <person name="Martin F."/>
            <person name="Grigoriev I.V."/>
            <person name="Watkinson S.C."/>
        </authorList>
    </citation>
    <scope>NUCLEOTIDE SEQUENCE [LARGE SCALE GENOMIC DNA]</scope>
    <source>
        <strain evidence="4">S7.9</strain>
    </source>
</reference>
<feature type="coiled-coil region" evidence="1">
    <location>
        <begin position="539"/>
        <end position="597"/>
    </location>
</feature>
<feature type="compositionally biased region" description="Acidic residues" evidence="2">
    <location>
        <begin position="220"/>
        <end position="230"/>
    </location>
</feature>
<dbReference type="KEGG" id="sla:SERLADRAFT_434985"/>
<feature type="compositionally biased region" description="Low complexity" evidence="2">
    <location>
        <begin position="712"/>
        <end position="721"/>
    </location>
</feature>
<feature type="coiled-coil region" evidence="1">
    <location>
        <begin position="462"/>
        <end position="496"/>
    </location>
</feature>
<feature type="compositionally biased region" description="Acidic residues" evidence="2">
    <location>
        <begin position="825"/>
        <end position="852"/>
    </location>
</feature>
<dbReference type="EMBL" id="GL945431">
    <property type="protein sequence ID" value="EGO27213.1"/>
    <property type="molecule type" value="Genomic_DNA"/>
</dbReference>
<feature type="compositionally biased region" description="Basic and acidic residues" evidence="2">
    <location>
        <begin position="391"/>
        <end position="402"/>
    </location>
</feature>
<feature type="compositionally biased region" description="Low complexity" evidence="2">
    <location>
        <begin position="615"/>
        <end position="631"/>
    </location>
</feature>
<proteinExistence type="predicted"/>
<feature type="compositionally biased region" description="Low complexity" evidence="2">
    <location>
        <begin position="50"/>
        <end position="76"/>
    </location>
</feature>
<evidence type="ECO:0000256" key="2">
    <source>
        <dbReference type="SAM" id="MobiDB-lite"/>
    </source>
</evidence>
<feature type="region of interest" description="Disordered" evidence="2">
    <location>
        <begin position="821"/>
        <end position="855"/>
    </location>
</feature>